<feature type="signal peptide" evidence="2">
    <location>
        <begin position="1"/>
        <end position="20"/>
    </location>
</feature>
<feature type="domain" description="Esterase Ig-like N-terminal" evidence="4">
    <location>
        <begin position="42"/>
        <end position="123"/>
    </location>
</feature>
<dbReference type="Proteomes" id="UP000245396">
    <property type="component" value="Unassembled WGS sequence"/>
</dbReference>
<keyword evidence="1 2" id="KW-0732">Signal</keyword>
<comment type="caution">
    <text evidence="5">The sequence shown here is derived from an EMBL/GenBank/DDBJ whole genome shotgun (WGS) entry which is preliminary data.</text>
</comment>
<feature type="chain" id="PRO_5016430143" evidence="2">
    <location>
        <begin position="21"/>
        <end position="428"/>
    </location>
</feature>
<organism evidence="5 6">
    <name type="scientific">Pseudaminobacter salicylatoxidans</name>
    <dbReference type="NCBI Taxonomy" id="93369"/>
    <lineage>
        <taxon>Bacteria</taxon>
        <taxon>Pseudomonadati</taxon>
        <taxon>Pseudomonadota</taxon>
        <taxon>Alphaproteobacteria</taxon>
        <taxon>Hyphomicrobiales</taxon>
        <taxon>Phyllobacteriaceae</taxon>
        <taxon>Pseudaminobacter</taxon>
    </lineage>
</organism>
<dbReference type="OrthoDB" id="9767239at2"/>
<dbReference type="EMBL" id="QGGG01000019">
    <property type="protein sequence ID" value="PWJ76330.1"/>
    <property type="molecule type" value="Genomic_DNA"/>
</dbReference>
<dbReference type="Gene3D" id="3.40.50.1820">
    <property type="entry name" value="alpha/beta hydrolase"/>
    <property type="match status" value="1"/>
</dbReference>
<dbReference type="GO" id="GO:0006508">
    <property type="term" value="P:proteolysis"/>
    <property type="evidence" value="ECO:0007669"/>
    <property type="project" value="InterPro"/>
</dbReference>
<dbReference type="Pfam" id="PF00326">
    <property type="entry name" value="Peptidase_S9"/>
    <property type="match status" value="1"/>
</dbReference>
<evidence type="ECO:0000256" key="2">
    <source>
        <dbReference type="SAM" id="SignalP"/>
    </source>
</evidence>
<keyword evidence="6" id="KW-1185">Reference proteome</keyword>
<evidence type="ECO:0000313" key="5">
    <source>
        <dbReference type="EMBL" id="PWJ76330.1"/>
    </source>
</evidence>
<dbReference type="InterPro" id="IPR029058">
    <property type="entry name" value="AB_hydrolase_fold"/>
</dbReference>
<dbReference type="AlphaFoldDB" id="A0A316BRF2"/>
<dbReference type="InterPro" id="IPR041172">
    <property type="entry name" value="EstA_Ig-like_N"/>
</dbReference>
<dbReference type="InterPro" id="IPR001375">
    <property type="entry name" value="Peptidase_S9_cat"/>
</dbReference>
<protein>
    <submittedName>
        <fullName evidence="5">Putative peptidase</fullName>
    </submittedName>
</protein>
<dbReference type="PANTHER" id="PTHR43037">
    <property type="entry name" value="UNNAMED PRODUCT-RELATED"/>
    <property type="match status" value="1"/>
</dbReference>
<dbReference type="GO" id="GO:0008236">
    <property type="term" value="F:serine-type peptidase activity"/>
    <property type="evidence" value="ECO:0007669"/>
    <property type="project" value="InterPro"/>
</dbReference>
<feature type="domain" description="Peptidase S9 prolyl oligopeptidase catalytic" evidence="3">
    <location>
        <begin position="264"/>
        <end position="380"/>
    </location>
</feature>
<dbReference type="InterPro" id="IPR050955">
    <property type="entry name" value="Plant_Biomass_Hydrol_Est"/>
</dbReference>
<evidence type="ECO:0000256" key="1">
    <source>
        <dbReference type="ARBA" id="ARBA00022729"/>
    </source>
</evidence>
<dbReference type="SUPFAM" id="SSF53474">
    <property type="entry name" value="alpha/beta-Hydrolases"/>
    <property type="match status" value="1"/>
</dbReference>
<dbReference type="Pfam" id="PF18435">
    <property type="entry name" value="EstA_Ig_like"/>
    <property type="match status" value="1"/>
</dbReference>
<proteinExistence type="predicted"/>
<name>A0A316BRF2_PSESE</name>
<dbReference type="PANTHER" id="PTHR43037:SF1">
    <property type="entry name" value="BLL1128 PROTEIN"/>
    <property type="match status" value="1"/>
</dbReference>
<dbReference type="Gene3D" id="2.60.40.2180">
    <property type="match status" value="1"/>
</dbReference>
<gene>
    <name evidence="5" type="ORF">C7441_11918</name>
</gene>
<sequence length="428" mass="44801">MKFAYLFTLLVLSIPPAAIAQEPGGGGPAVNRSVFVSDTIASVTAVTQVFGRSQNVTAAIVEFAAPLSAAALSPDSFAVDGRRILSVRVTTVPDLDAPAADGRFAILELDPADEAAVVFAPGVDEAPQLIVHLAAPLTLADGGVLAATDKGVINTRVTNLIVDDFRQFRFTDPETGLLLDYNLYIPAGAEAGQDYPLVMFLHDAGVTGSNPRRTLQQGLGAVSFASPEDQARHPAFVLAPQFPVPLANDASQTSVYVAMLPRLLEALAAEHAIDRDRIYTTGQSGGCMTSIALGVAHPDLFAGTLCVAGQWDPAVTAPLAHDNLWVIVSEDDTKAFPGMTAIMEVLKANGAKVARGSLDARAAPKAQAEAVAAIRAAGADSNVFFTTFTPGSVLPEGGANTGGAGHVNTWIYAYDIPAVRDWLFEQRR</sequence>
<reference evidence="5 6" key="1">
    <citation type="submission" date="2018-05" db="EMBL/GenBank/DDBJ databases">
        <title>Genomic Encyclopedia of Type Strains, Phase IV (KMG-IV): sequencing the most valuable type-strain genomes for metagenomic binning, comparative biology and taxonomic classification.</title>
        <authorList>
            <person name="Goeker M."/>
        </authorList>
    </citation>
    <scope>NUCLEOTIDE SEQUENCE [LARGE SCALE GENOMIC DNA]</scope>
    <source>
        <strain evidence="5 6">DSM 6986</strain>
    </source>
</reference>
<evidence type="ECO:0000313" key="6">
    <source>
        <dbReference type="Proteomes" id="UP000245396"/>
    </source>
</evidence>
<evidence type="ECO:0000259" key="3">
    <source>
        <dbReference type="Pfam" id="PF00326"/>
    </source>
</evidence>
<evidence type="ECO:0000259" key="4">
    <source>
        <dbReference type="Pfam" id="PF18435"/>
    </source>
</evidence>
<dbReference type="RefSeq" id="WP_109614478.1">
    <property type="nucleotide sequence ID" value="NZ_QGGG01000019.1"/>
</dbReference>
<accession>A0A316BRF2</accession>